<protein>
    <submittedName>
        <fullName evidence="1">Amidohydrolase domain protein</fullName>
    </submittedName>
</protein>
<keyword evidence="1" id="KW-0378">Hydrolase</keyword>
<feature type="non-terminal residue" evidence="1">
    <location>
        <position position="1"/>
    </location>
</feature>
<dbReference type="InterPro" id="IPR011059">
    <property type="entry name" value="Metal-dep_hydrolase_composite"/>
</dbReference>
<proteinExistence type="predicted"/>
<organism evidence="1">
    <name type="scientific">hydrothermal vent metagenome</name>
    <dbReference type="NCBI Taxonomy" id="652676"/>
    <lineage>
        <taxon>unclassified sequences</taxon>
        <taxon>metagenomes</taxon>
        <taxon>ecological metagenomes</taxon>
    </lineage>
</organism>
<dbReference type="Gene3D" id="2.30.40.10">
    <property type="entry name" value="Urease, subunit C, domain 1"/>
    <property type="match status" value="1"/>
</dbReference>
<sequence>KDMLESIHQGNLPGVGMTVIDGVVRSHRSRNTPPAETLPEVV</sequence>
<name>A0A3B0R9N0_9ZZZZ</name>
<reference evidence="1" key="1">
    <citation type="submission" date="2018-06" db="EMBL/GenBank/DDBJ databases">
        <authorList>
            <person name="Zhirakovskaya E."/>
        </authorList>
    </citation>
    <scope>NUCLEOTIDE SEQUENCE</scope>
</reference>
<dbReference type="EMBL" id="UOEC01000055">
    <property type="protein sequence ID" value="VAV88889.1"/>
    <property type="molecule type" value="Genomic_DNA"/>
</dbReference>
<accession>A0A3B0R9N0</accession>
<dbReference type="AlphaFoldDB" id="A0A3B0R9N0"/>
<evidence type="ECO:0000313" key="1">
    <source>
        <dbReference type="EMBL" id="VAV88889.1"/>
    </source>
</evidence>
<gene>
    <name evidence="1" type="ORF">MNBD_ALPHA08-355</name>
</gene>
<dbReference type="GO" id="GO:0016810">
    <property type="term" value="F:hydrolase activity, acting on carbon-nitrogen (but not peptide) bonds"/>
    <property type="evidence" value="ECO:0007669"/>
    <property type="project" value="InterPro"/>
</dbReference>